<feature type="compositionally biased region" description="Basic and acidic residues" evidence="1">
    <location>
        <begin position="19"/>
        <end position="29"/>
    </location>
</feature>
<name>A0A6J4VQE0_9BACT</name>
<feature type="non-terminal residue" evidence="2">
    <location>
        <position position="79"/>
    </location>
</feature>
<accession>A0A6J4VQE0</accession>
<evidence type="ECO:0000256" key="1">
    <source>
        <dbReference type="SAM" id="MobiDB-lite"/>
    </source>
</evidence>
<evidence type="ECO:0000313" key="2">
    <source>
        <dbReference type="EMBL" id="CAA9580100.1"/>
    </source>
</evidence>
<sequence length="79" mass="8461">GGWPGGKWIGVRVTGRVRAGGDRASPGEHGRRRGRGRRHRRGRDPAPGDQGRAGGEARHRRPGGRPPPGPRADRRPPGL</sequence>
<reference evidence="2" key="1">
    <citation type="submission" date="2020-02" db="EMBL/GenBank/DDBJ databases">
        <authorList>
            <person name="Meier V. D."/>
        </authorList>
    </citation>
    <scope>NUCLEOTIDE SEQUENCE</scope>
    <source>
        <strain evidence="2">AVDCRST_MAG49</strain>
    </source>
</reference>
<dbReference type="EMBL" id="CADCWG010000329">
    <property type="protein sequence ID" value="CAA9580100.1"/>
    <property type="molecule type" value="Genomic_DNA"/>
</dbReference>
<feature type="compositionally biased region" description="Basic residues" evidence="1">
    <location>
        <begin position="30"/>
        <end position="42"/>
    </location>
</feature>
<proteinExistence type="predicted"/>
<feature type="non-terminal residue" evidence="2">
    <location>
        <position position="1"/>
    </location>
</feature>
<protein>
    <submittedName>
        <fullName evidence="2">Uncharacterized protein</fullName>
    </submittedName>
</protein>
<dbReference type="AlphaFoldDB" id="A0A6J4VQE0"/>
<feature type="region of interest" description="Disordered" evidence="1">
    <location>
        <begin position="1"/>
        <end position="79"/>
    </location>
</feature>
<gene>
    <name evidence="2" type="ORF">AVDCRST_MAG49-4739</name>
</gene>
<organism evidence="2">
    <name type="scientific">uncultured Thermomicrobiales bacterium</name>
    <dbReference type="NCBI Taxonomy" id="1645740"/>
    <lineage>
        <taxon>Bacteria</taxon>
        <taxon>Pseudomonadati</taxon>
        <taxon>Thermomicrobiota</taxon>
        <taxon>Thermomicrobia</taxon>
        <taxon>Thermomicrobiales</taxon>
        <taxon>environmental samples</taxon>
    </lineage>
</organism>